<dbReference type="SMART" id="SM00729">
    <property type="entry name" value="Elp3"/>
    <property type="match status" value="1"/>
</dbReference>
<dbReference type="EMBL" id="SGBD01000003">
    <property type="protein sequence ID" value="RZD14261.1"/>
    <property type="molecule type" value="Genomic_DNA"/>
</dbReference>
<dbReference type="SFLD" id="SFLDG01067">
    <property type="entry name" value="SPASM/twitch_domain_containing"/>
    <property type="match status" value="1"/>
</dbReference>
<proteinExistence type="predicted"/>
<keyword evidence="3" id="KW-0408">Iron</keyword>
<evidence type="ECO:0000256" key="4">
    <source>
        <dbReference type="ARBA" id="ARBA00023014"/>
    </source>
</evidence>
<dbReference type="InterPro" id="IPR007197">
    <property type="entry name" value="rSAM"/>
</dbReference>
<dbReference type="GO" id="GO:0051536">
    <property type="term" value="F:iron-sulfur cluster binding"/>
    <property type="evidence" value="ECO:0007669"/>
    <property type="project" value="UniProtKB-KW"/>
</dbReference>
<keyword evidence="4" id="KW-0411">Iron-sulfur</keyword>
<gene>
    <name evidence="6" type="ORF">EVJ47_06220</name>
</gene>
<evidence type="ECO:0000256" key="3">
    <source>
        <dbReference type="ARBA" id="ARBA00023004"/>
    </source>
</evidence>
<dbReference type="Pfam" id="PF13186">
    <property type="entry name" value="SPASM"/>
    <property type="match status" value="1"/>
</dbReference>
<dbReference type="GO" id="GO:0003824">
    <property type="term" value="F:catalytic activity"/>
    <property type="evidence" value="ECO:0007669"/>
    <property type="project" value="InterPro"/>
</dbReference>
<keyword evidence="2" id="KW-0479">Metal-binding</keyword>
<dbReference type="InterPro" id="IPR050377">
    <property type="entry name" value="Radical_SAM_PqqE_MftC-like"/>
</dbReference>
<comment type="caution">
    <text evidence="6">The sequence shown here is derived from an EMBL/GenBank/DDBJ whole genome shotgun (WGS) entry which is preliminary data.</text>
</comment>
<feature type="domain" description="Radical SAM core" evidence="5">
    <location>
        <begin position="23"/>
        <end position="253"/>
    </location>
</feature>
<evidence type="ECO:0000256" key="1">
    <source>
        <dbReference type="ARBA" id="ARBA00022691"/>
    </source>
</evidence>
<dbReference type="Gene3D" id="3.20.20.70">
    <property type="entry name" value="Aldolase class I"/>
    <property type="match status" value="1"/>
</dbReference>
<organism evidence="6 7">
    <name type="scientific">Candidatus Acidulodesulfobacterium ferriphilum</name>
    <dbReference type="NCBI Taxonomy" id="2597223"/>
    <lineage>
        <taxon>Bacteria</taxon>
        <taxon>Deltaproteobacteria</taxon>
        <taxon>Candidatus Acidulodesulfobacterales</taxon>
        <taxon>Candidatus Acidulodesulfobacterium</taxon>
    </lineage>
</organism>
<reference evidence="6 7" key="1">
    <citation type="submission" date="2019-01" db="EMBL/GenBank/DDBJ databases">
        <title>Insights into ecological role of a new deltaproteobacterial order Candidatus Sinidesulfobacterales (Sva0485) by metagenomics and metatranscriptomics.</title>
        <authorList>
            <person name="Tan S."/>
            <person name="Liu J."/>
            <person name="Fang Y."/>
            <person name="Hedlund B.P."/>
            <person name="Lian Z.H."/>
            <person name="Huang L.Y."/>
            <person name="Li J.T."/>
            <person name="Huang L.N."/>
            <person name="Li W.J."/>
            <person name="Jiang H.C."/>
            <person name="Dong H.L."/>
            <person name="Shu W.S."/>
        </authorList>
    </citation>
    <scope>NUCLEOTIDE SEQUENCE [LARGE SCALE GENOMIC DNA]</scope>
    <source>
        <strain evidence="6">AP3</strain>
    </source>
</reference>
<dbReference type="PROSITE" id="PS51918">
    <property type="entry name" value="RADICAL_SAM"/>
    <property type="match status" value="1"/>
</dbReference>
<dbReference type="PANTHER" id="PTHR11228">
    <property type="entry name" value="RADICAL SAM DOMAIN PROTEIN"/>
    <property type="match status" value="1"/>
</dbReference>
<dbReference type="AlphaFoldDB" id="A0A519BAE3"/>
<dbReference type="InterPro" id="IPR013785">
    <property type="entry name" value="Aldolase_TIM"/>
</dbReference>
<dbReference type="CDD" id="cd21109">
    <property type="entry name" value="SPASM"/>
    <property type="match status" value="1"/>
</dbReference>
<dbReference type="Pfam" id="PF04055">
    <property type="entry name" value="Radical_SAM"/>
    <property type="match status" value="1"/>
</dbReference>
<evidence type="ECO:0000313" key="7">
    <source>
        <dbReference type="Proteomes" id="UP000320813"/>
    </source>
</evidence>
<dbReference type="PANTHER" id="PTHR11228:SF7">
    <property type="entry name" value="PQQA PEPTIDE CYCLASE"/>
    <property type="match status" value="1"/>
</dbReference>
<evidence type="ECO:0000313" key="6">
    <source>
        <dbReference type="EMBL" id="RZD14261.1"/>
    </source>
</evidence>
<protein>
    <submittedName>
        <fullName evidence="6">Radical SAM protein</fullName>
    </submittedName>
</protein>
<sequence>MNYNFDGHKLFYNFKTTCDILLDKIVNPVYIEYSPVGNCNHRCIFCAYDYIGYKHRQLNRETTVASIRDFAKIGVKAMLFAGEGEPLLHPDISAFITTAFGSGVDTGIYTNGVLFDQKRIKEIFDKLTFVRISFNAGSREVYRKVHKKDDFDKVIKNIKFAVDFKRKKNVKADIGLQFVVIPENLDSLLKLSELGRELGIDYLAVKPFVQHNSQRGYEFRHNYSLSDIELVLNEAESFSTESYKVIARKESFRKYHERTYDHCLALPLFGVVLSDGNVYACGPYLGDERFHYGNIDEKSIIQIYRGKKRNDIIKFAKTDLNCRKNCMPNCRLDAINRSLWELKHPTVKHINFI</sequence>
<dbReference type="InterPro" id="IPR058240">
    <property type="entry name" value="rSAM_sf"/>
</dbReference>
<dbReference type="SUPFAM" id="SSF102114">
    <property type="entry name" value="Radical SAM enzymes"/>
    <property type="match status" value="1"/>
</dbReference>
<evidence type="ECO:0000259" key="5">
    <source>
        <dbReference type="PROSITE" id="PS51918"/>
    </source>
</evidence>
<dbReference type="SFLD" id="SFLDS00029">
    <property type="entry name" value="Radical_SAM"/>
    <property type="match status" value="1"/>
</dbReference>
<dbReference type="CDD" id="cd01335">
    <property type="entry name" value="Radical_SAM"/>
    <property type="match status" value="1"/>
</dbReference>
<keyword evidence="1" id="KW-0949">S-adenosyl-L-methionine</keyword>
<evidence type="ECO:0000256" key="2">
    <source>
        <dbReference type="ARBA" id="ARBA00022723"/>
    </source>
</evidence>
<dbReference type="InterPro" id="IPR006638">
    <property type="entry name" value="Elp3/MiaA/NifB-like_rSAM"/>
</dbReference>
<dbReference type="GO" id="GO:0046872">
    <property type="term" value="F:metal ion binding"/>
    <property type="evidence" value="ECO:0007669"/>
    <property type="project" value="UniProtKB-KW"/>
</dbReference>
<accession>A0A519BAE3</accession>
<name>A0A519BAE3_9DELT</name>
<dbReference type="Proteomes" id="UP000320813">
    <property type="component" value="Unassembled WGS sequence"/>
</dbReference>
<dbReference type="InterPro" id="IPR023885">
    <property type="entry name" value="4Fe4S-binding_SPASM_dom"/>
</dbReference>